<dbReference type="EMBL" id="JBHMEZ010000003">
    <property type="protein sequence ID" value="MFB9052266.1"/>
    <property type="molecule type" value="Genomic_DNA"/>
</dbReference>
<dbReference type="InterPro" id="IPR045275">
    <property type="entry name" value="MscS_archaea/bacteria_type"/>
</dbReference>
<dbReference type="PANTHER" id="PTHR30221:SF1">
    <property type="entry name" value="SMALL-CONDUCTANCE MECHANOSENSITIVE CHANNEL"/>
    <property type="match status" value="1"/>
</dbReference>
<dbReference type="Pfam" id="PF05552">
    <property type="entry name" value="MS_channel_1st_1"/>
    <property type="match status" value="2"/>
</dbReference>
<feature type="transmembrane region" description="Helical" evidence="1">
    <location>
        <begin position="153"/>
        <end position="174"/>
    </location>
</feature>
<dbReference type="PANTHER" id="PTHR30221">
    <property type="entry name" value="SMALL-CONDUCTANCE MECHANOSENSITIVE CHANNEL"/>
    <property type="match status" value="1"/>
</dbReference>
<evidence type="ECO:0000313" key="2">
    <source>
        <dbReference type="EMBL" id="MFB9052266.1"/>
    </source>
</evidence>
<feature type="transmembrane region" description="Helical" evidence="1">
    <location>
        <begin position="20"/>
        <end position="45"/>
    </location>
</feature>
<gene>
    <name evidence="2" type="ORF">ACFFVB_04170</name>
</gene>
<evidence type="ECO:0000313" key="3">
    <source>
        <dbReference type="Proteomes" id="UP001589605"/>
    </source>
</evidence>
<dbReference type="RefSeq" id="WP_382381455.1">
    <property type="nucleotide sequence ID" value="NZ_JBHMEZ010000003.1"/>
</dbReference>
<comment type="caution">
    <text evidence="2">The sequence shown here is derived from an EMBL/GenBank/DDBJ whole genome shotgun (WGS) entry which is preliminary data.</text>
</comment>
<keyword evidence="1" id="KW-0472">Membrane</keyword>
<accession>A0ABV5EYK9</accession>
<reference evidence="2 3" key="1">
    <citation type="submission" date="2024-09" db="EMBL/GenBank/DDBJ databases">
        <authorList>
            <person name="Sun Q."/>
            <person name="Mori K."/>
        </authorList>
    </citation>
    <scope>NUCLEOTIDE SEQUENCE [LARGE SCALE GENOMIC DNA]</scope>
    <source>
        <strain evidence="2 3">CECT 8286</strain>
    </source>
</reference>
<protein>
    <submittedName>
        <fullName evidence="2">Small-conductance mechanosensitive channel</fullName>
    </submittedName>
</protein>
<keyword evidence="3" id="KW-1185">Reference proteome</keyword>
<sequence length="269" mass="30414">MNTEINFNLLDKLIENIYTFLPKVVFGILFIIISWILLKLILFVVKKSLKFARIETLTKKINELPILDSAIKIKPEKIILVFVKLFLILAFIIIGSEILNLSLVSNEIGKLINYLPKFFSALVILIFGLYGANYLKKTVQTFLKAVDINGSKGISNIIFIIAFIMVAIMALNQAGFNTDIITSNLLLILGTVMVSFAIAFGLGARDVIYRLLLGFYSKRNYFVGQRIVLDDKEGVVFSMDNISIIVKFQDKKVVYPVKYIVNSKIEIID</sequence>
<dbReference type="InterPro" id="IPR008910">
    <property type="entry name" value="MSC_TM_helix"/>
</dbReference>
<proteinExistence type="predicted"/>
<feature type="transmembrane region" description="Helical" evidence="1">
    <location>
        <begin position="180"/>
        <end position="202"/>
    </location>
</feature>
<organism evidence="2 3">
    <name type="scientific">Formosa undariae</name>
    <dbReference type="NCBI Taxonomy" id="1325436"/>
    <lineage>
        <taxon>Bacteria</taxon>
        <taxon>Pseudomonadati</taxon>
        <taxon>Bacteroidota</taxon>
        <taxon>Flavobacteriia</taxon>
        <taxon>Flavobacteriales</taxon>
        <taxon>Flavobacteriaceae</taxon>
        <taxon>Formosa</taxon>
    </lineage>
</organism>
<evidence type="ECO:0000256" key="1">
    <source>
        <dbReference type="SAM" id="Phobius"/>
    </source>
</evidence>
<name>A0ABV5EYK9_9FLAO</name>
<keyword evidence="1" id="KW-1133">Transmembrane helix</keyword>
<dbReference type="Gene3D" id="1.10.287.1260">
    <property type="match status" value="1"/>
</dbReference>
<keyword evidence="1" id="KW-0812">Transmembrane</keyword>
<feature type="transmembrane region" description="Helical" evidence="1">
    <location>
        <begin position="78"/>
        <end position="99"/>
    </location>
</feature>
<dbReference type="Proteomes" id="UP001589605">
    <property type="component" value="Unassembled WGS sequence"/>
</dbReference>
<feature type="transmembrane region" description="Helical" evidence="1">
    <location>
        <begin position="111"/>
        <end position="132"/>
    </location>
</feature>